<feature type="signal peptide" evidence="6">
    <location>
        <begin position="1"/>
        <end position="20"/>
    </location>
</feature>
<dbReference type="EMBL" id="JAELVQ010000004">
    <property type="protein sequence ID" value="MBJ6367459.1"/>
    <property type="molecule type" value="Genomic_DNA"/>
</dbReference>
<evidence type="ECO:0000259" key="8">
    <source>
        <dbReference type="Pfam" id="PF14322"/>
    </source>
</evidence>
<keyword evidence="3 6" id="KW-0732">Signal</keyword>
<dbReference type="Proteomes" id="UP000610931">
    <property type="component" value="Unassembled WGS sequence"/>
</dbReference>
<feature type="domain" description="SusD-like N-terminal" evidence="8">
    <location>
        <begin position="113"/>
        <end position="238"/>
    </location>
</feature>
<proteinExistence type="inferred from homology"/>
<dbReference type="RefSeq" id="WP_199114083.1">
    <property type="nucleotide sequence ID" value="NZ_JAELVQ010000004.1"/>
</dbReference>
<keyword evidence="4" id="KW-0472">Membrane</keyword>
<name>A0A8J7JAI8_9FLAO</name>
<feature type="chain" id="PRO_5035209659" evidence="6">
    <location>
        <begin position="21"/>
        <end position="635"/>
    </location>
</feature>
<dbReference type="GO" id="GO:0009279">
    <property type="term" value="C:cell outer membrane"/>
    <property type="evidence" value="ECO:0007669"/>
    <property type="project" value="UniProtKB-SubCell"/>
</dbReference>
<comment type="similarity">
    <text evidence="2">Belongs to the SusD family.</text>
</comment>
<dbReference type="AlphaFoldDB" id="A0A8J7JAI8"/>
<accession>A0A8J7JAI8</accession>
<dbReference type="Pfam" id="PF07980">
    <property type="entry name" value="SusD_RagB"/>
    <property type="match status" value="1"/>
</dbReference>
<keyword evidence="10" id="KW-1185">Reference proteome</keyword>
<evidence type="ECO:0000256" key="4">
    <source>
        <dbReference type="ARBA" id="ARBA00023136"/>
    </source>
</evidence>
<gene>
    <name evidence="9" type="ORF">JF259_05090</name>
</gene>
<evidence type="ECO:0000259" key="7">
    <source>
        <dbReference type="Pfam" id="PF07980"/>
    </source>
</evidence>
<comment type="subcellular location">
    <subcellularLocation>
        <location evidence="1">Cell outer membrane</location>
    </subcellularLocation>
</comment>
<comment type="caution">
    <text evidence="9">The sequence shown here is derived from an EMBL/GenBank/DDBJ whole genome shotgun (WGS) entry which is preliminary data.</text>
</comment>
<evidence type="ECO:0000256" key="2">
    <source>
        <dbReference type="ARBA" id="ARBA00006275"/>
    </source>
</evidence>
<dbReference type="InterPro" id="IPR011990">
    <property type="entry name" value="TPR-like_helical_dom_sf"/>
</dbReference>
<dbReference type="Pfam" id="PF14322">
    <property type="entry name" value="SusD-like_3"/>
    <property type="match status" value="1"/>
</dbReference>
<feature type="domain" description="RagB/SusD" evidence="7">
    <location>
        <begin position="325"/>
        <end position="635"/>
    </location>
</feature>
<keyword evidence="5" id="KW-0998">Cell outer membrane</keyword>
<protein>
    <submittedName>
        <fullName evidence="9">RagB/SusD family nutrient uptake outer membrane protein</fullName>
    </submittedName>
</protein>
<dbReference type="Gene3D" id="1.25.40.390">
    <property type="match status" value="1"/>
</dbReference>
<dbReference type="InterPro" id="IPR012944">
    <property type="entry name" value="SusD_RagB_dom"/>
</dbReference>
<organism evidence="9 10">
    <name type="scientific">Snuella sedimenti</name>
    <dbReference type="NCBI Taxonomy" id="2798802"/>
    <lineage>
        <taxon>Bacteria</taxon>
        <taxon>Pseudomonadati</taxon>
        <taxon>Bacteroidota</taxon>
        <taxon>Flavobacteriia</taxon>
        <taxon>Flavobacteriales</taxon>
        <taxon>Flavobacteriaceae</taxon>
        <taxon>Snuella</taxon>
    </lineage>
</organism>
<evidence type="ECO:0000256" key="1">
    <source>
        <dbReference type="ARBA" id="ARBA00004442"/>
    </source>
</evidence>
<sequence length="635" mass="72620">MKNIRLLYILIMACLFNACSDYLDVVPDNVATIDNAFSDKTQAEKYLFTCYSFLPTIDHTEGNPGFYAGDEFWMFWPIPSGYSSSWDPYNIARGQQNRVRPLMNFWDGGNLTQPLWQGIRSCNIFLENVDKVRDLAPFMKSRWIAEAKFLKAYYHWYLLKLYGPIPIVDENLPISASSNEVRVKRKPVDEVVNYIIDLIDSTAEEGDDNAVLPNKIDNKTTELGRITKPIALAIKARILVTAASPLFNGNSDYANFNDSDGTPLFNASVSDEKWIRAVEACREAVEVCEQVGISLYEFNENIQGATDRIKTEMSIRNAVCEKWNPELIWGSVESGAPSRQIQLNAAANFDPNIISLAVSAHLAPTMRMAELFYTENGVPITEDKTWDYEKRFDLRTATAADSSLQEGYKTVGLHFNRELRFYADLAFDGAKWFMQNNTWDIQCKSGQPTGKKQSVLYSVTGYYAKKLVNWEMVISPGGGVSVEPYPWPIMRLADLYLLYAEALNETGDQVTALTYLNKVRKRAGLETVESAWANYSITPDKYQTKDGLREIIHQERLIELALEGHRFWDLRRWKKAALRLNTPIYGWDIIQEDYENYNRRVLLFDQKFNAPRDYFWPLSDGALIVNPNLVQNPGW</sequence>
<reference evidence="9" key="1">
    <citation type="submission" date="2020-12" db="EMBL/GenBank/DDBJ databases">
        <title>Snuella sp. nov., isolated from sediment in Incheon.</title>
        <authorList>
            <person name="Kim W."/>
        </authorList>
    </citation>
    <scope>NUCLEOTIDE SEQUENCE</scope>
    <source>
        <strain evidence="9">CAU 1569</strain>
    </source>
</reference>
<evidence type="ECO:0000256" key="5">
    <source>
        <dbReference type="ARBA" id="ARBA00023237"/>
    </source>
</evidence>
<evidence type="ECO:0000256" key="3">
    <source>
        <dbReference type="ARBA" id="ARBA00022729"/>
    </source>
</evidence>
<dbReference type="InterPro" id="IPR033985">
    <property type="entry name" value="SusD-like_N"/>
</dbReference>
<dbReference type="SUPFAM" id="SSF48452">
    <property type="entry name" value="TPR-like"/>
    <property type="match status" value="1"/>
</dbReference>
<evidence type="ECO:0000256" key="6">
    <source>
        <dbReference type="SAM" id="SignalP"/>
    </source>
</evidence>
<evidence type="ECO:0000313" key="9">
    <source>
        <dbReference type="EMBL" id="MBJ6367459.1"/>
    </source>
</evidence>
<evidence type="ECO:0000313" key="10">
    <source>
        <dbReference type="Proteomes" id="UP000610931"/>
    </source>
</evidence>